<evidence type="ECO:0000256" key="2">
    <source>
        <dbReference type="ARBA" id="ARBA00022630"/>
    </source>
</evidence>
<evidence type="ECO:0000256" key="1">
    <source>
        <dbReference type="ARBA" id="ARBA00007801"/>
    </source>
</evidence>
<keyword evidence="8" id="KW-1185">Reference proteome</keyword>
<dbReference type="SUPFAM" id="SSF51905">
    <property type="entry name" value="FAD/NAD(P)-binding domain"/>
    <property type="match status" value="1"/>
</dbReference>
<dbReference type="Gene3D" id="3.30.9.10">
    <property type="entry name" value="D-Amino Acid Oxidase, subunit A, domain 2"/>
    <property type="match status" value="1"/>
</dbReference>
<proteinExistence type="inferred from homology"/>
<evidence type="ECO:0000313" key="7">
    <source>
        <dbReference type="EMBL" id="PVH99998.1"/>
    </source>
</evidence>
<comment type="similarity">
    <text evidence="1">Belongs to the PheA/TfdB FAD monooxygenase family.</text>
</comment>
<dbReference type="STRING" id="97972.A0A2V1DPP9"/>
<keyword evidence="3" id="KW-0274">FAD</keyword>
<organism evidence="7 8">
    <name type="scientific">Periconia macrospinosa</name>
    <dbReference type="NCBI Taxonomy" id="97972"/>
    <lineage>
        <taxon>Eukaryota</taxon>
        <taxon>Fungi</taxon>
        <taxon>Dikarya</taxon>
        <taxon>Ascomycota</taxon>
        <taxon>Pezizomycotina</taxon>
        <taxon>Dothideomycetes</taxon>
        <taxon>Pleosporomycetidae</taxon>
        <taxon>Pleosporales</taxon>
        <taxon>Massarineae</taxon>
        <taxon>Periconiaceae</taxon>
        <taxon>Periconia</taxon>
    </lineage>
</organism>
<dbReference type="InterPro" id="IPR036188">
    <property type="entry name" value="FAD/NAD-bd_sf"/>
</dbReference>
<evidence type="ECO:0000256" key="3">
    <source>
        <dbReference type="ARBA" id="ARBA00022827"/>
    </source>
</evidence>
<dbReference type="PRINTS" id="PR00420">
    <property type="entry name" value="RNGMNOXGNASE"/>
</dbReference>
<dbReference type="GO" id="GO:0016709">
    <property type="term" value="F:oxidoreductase activity, acting on paired donors, with incorporation or reduction of molecular oxygen, NAD(P)H as one donor, and incorporation of one atom of oxygen"/>
    <property type="evidence" value="ECO:0007669"/>
    <property type="project" value="UniProtKB-ARBA"/>
</dbReference>
<name>A0A2V1DPP9_9PLEO</name>
<dbReference type="AlphaFoldDB" id="A0A2V1DPP9"/>
<dbReference type="Pfam" id="PF07976">
    <property type="entry name" value="Phe_hydrox_dim"/>
    <property type="match status" value="1"/>
</dbReference>
<evidence type="ECO:0000256" key="4">
    <source>
        <dbReference type="ARBA" id="ARBA00023002"/>
    </source>
</evidence>
<accession>A0A2V1DPP9</accession>
<reference evidence="7 8" key="1">
    <citation type="journal article" date="2018" name="Sci. Rep.">
        <title>Comparative genomics provides insights into the lifestyle and reveals functional heterogeneity of dark septate endophytic fungi.</title>
        <authorList>
            <person name="Knapp D.G."/>
            <person name="Nemeth J.B."/>
            <person name="Barry K."/>
            <person name="Hainaut M."/>
            <person name="Henrissat B."/>
            <person name="Johnson J."/>
            <person name="Kuo A."/>
            <person name="Lim J.H.P."/>
            <person name="Lipzen A."/>
            <person name="Nolan M."/>
            <person name="Ohm R.A."/>
            <person name="Tamas L."/>
            <person name="Grigoriev I.V."/>
            <person name="Spatafora J.W."/>
            <person name="Nagy L.G."/>
            <person name="Kovacs G.M."/>
        </authorList>
    </citation>
    <scope>NUCLEOTIDE SEQUENCE [LARGE SCALE GENOMIC DNA]</scope>
    <source>
        <strain evidence="7 8">DSE2036</strain>
    </source>
</reference>
<evidence type="ECO:0000259" key="6">
    <source>
        <dbReference type="Pfam" id="PF07976"/>
    </source>
</evidence>
<dbReference type="Pfam" id="PF01494">
    <property type="entry name" value="FAD_binding_3"/>
    <property type="match status" value="1"/>
</dbReference>
<dbReference type="SUPFAM" id="SSF52833">
    <property type="entry name" value="Thioredoxin-like"/>
    <property type="match status" value="1"/>
</dbReference>
<gene>
    <name evidence="7" type="ORF">DM02DRAFT_672302</name>
</gene>
<protein>
    <submittedName>
        <fullName evidence="7">FAD/NAD(P)-binding domain-containing protein</fullName>
    </submittedName>
</protein>
<dbReference type="Proteomes" id="UP000244855">
    <property type="component" value="Unassembled WGS sequence"/>
</dbReference>
<dbReference type="SUPFAM" id="SSF54373">
    <property type="entry name" value="FAD-linked reductases, C-terminal domain"/>
    <property type="match status" value="1"/>
</dbReference>
<dbReference type="PANTHER" id="PTHR43004">
    <property type="entry name" value="TRK SYSTEM POTASSIUM UPTAKE PROTEIN"/>
    <property type="match status" value="1"/>
</dbReference>
<dbReference type="GO" id="GO:0071949">
    <property type="term" value="F:FAD binding"/>
    <property type="evidence" value="ECO:0007669"/>
    <property type="project" value="InterPro"/>
</dbReference>
<dbReference type="InterPro" id="IPR050641">
    <property type="entry name" value="RIFMO-like"/>
</dbReference>
<dbReference type="Gene3D" id="3.50.50.60">
    <property type="entry name" value="FAD/NAD(P)-binding domain"/>
    <property type="match status" value="1"/>
</dbReference>
<dbReference type="InterPro" id="IPR002938">
    <property type="entry name" value="FAD-bd"/>
</dbReference>
<keyword evidence="4" id="KW-0560">Oxidoreductase</keyword>
<dbReference type="InterPro" id="IPR038220">
    <property type="entry name" value="PHOX_C_sf"/>
</dbReference>
<evidence type="ECO:0000259" key="5">
    <source>
        <dbReference type="Pfam" id="PF01494"/>
    </source>
</evidence>
<dbReference type="EMBL" id="KZ805381">
    <property type="protein sequence ID" value="PVH99998.1"/>
    <property type="molecule type" value="Genomic_DNA"/>
</dbReference>
<dbReference type="InterPro" id="IPR012941">
    <property type="entry name" value="Phe_hydrox_C_dim_dom"/>
</dbReference>
<dbReference type="InterPro" id="IPR036249">
    <property type="entry name" value="Thioredoxin-like_sf"/>
</dbReference>
<sequence length="567" mass="62152">MLTPTTVDVLIVGAGPVGLITAIGLEQQGVTSLIIEKRYRDEQATYGRAASLFARSLELLEQVDLTEDLVQEGFISRGGVNFKDGKRVDARGWNLMYQHSKRSFHDYNLNLRQRYTEDVFRNRYANQGKTVWEGWELVQFSIDTTPDDGCNISAVLNHSSLGEKHVRSKYIVGADGGSSTVRRLASIAEDVDPTTHQWIRIDGKMSTDMPNADVGFGSIATSDYGHILWVKTDKDAHRIGYALTPSLLAKYPHGISIEEATAEAAEGMKPFKLSIDRIDWWTHYKIKQSVVKQFQKEQFILLAGDAAHTHSSGFAQGMNTGVHDATNLVWKLAGTCKGWYEPCVLESYAQERHAAATHLIDVDKKAAACISGDIPKEYAGRGKTAGELVTAIFMENVGFNIGLDVSYESSVLTGTASDITVKCGGRAPDALVYEPGTQLPIRLYSAMLRDGGFGRWSILVFVGNKATNSGLYSLMTETLSKLVKRHPGMIRLITILGNATGSAWDALGRSAWGKFYLDLHGKAHSGYGVDLSQGAIAVLRPDNIFAFGTDLKSCGEVGAYFEKFTLN</sequence>
<dbReference type="PANTHER" id="PTHR43004:SF5">
    <property type="entry name" value="FAD-BINDING DOMAIN-CONTAINING PROTEIN"/>
    <property type="match status" value="1"/>
</dbReference>
<dbReference type="Gene3D" id="3.40.30.20">
    <property type="match status" value="1"/>
</dbReference>
<feature type="domain" description="Phenol hydroxylase-like C-terminal dimerisation" evidence="6">
    <location>
        <begin position="421"/>
        <end position="566"/>
    </location>
</feature>
<dbReference type="OrthoDB" id="1716816at2759"/>
<feature type="domain" description="FAD-binding" evidence="5">
    <location>
        <begin position="7"/>
        <end position="361"/>
    </location>
</feature>
<evidence type="ECO:0000313" key="8">
    <source>
        <dbReference type="Proteomes" id="UP000244855"/>
    </source>
</evidence>
<keyword evidence="2" id="KW-0285">Flavoprotein</keyword>